<dbReference type="AlphaFoldDB" id="A0A150QYE3"/>
<organism evidence="1 2">
    <name type="scientific">Sorangium cellulosum</name>
    <name type="common">Polyangium cellulosum</name>
    <dbReference type="NCBI Taxonomy" id="56"/>
    <lineage>
        <taxon>Bacteria</taxon>
        <taxon>Pseudomonadati</taxon>
        <taxon>Myxococcota</taxon>
        <taxon>Polyangia</taxon>
        <taxon>Polyangiales</taxon>
        <taxon>Polyangiaceae</taxon>
        <taxon>Sorangium</taxon>
    </lineage>
</organism>
<name>A0A150QYE3_SORCE</name>
<dbReference type="InterPro" id="IPR012334">
    <property type="entry name" value="Pectin_lyas_fold"/>
</dbReference>
<accession>A0A150QYE3</accession>
<comment type="caution">
    <text evidence="1">The sequence shown here is derived from an EMBL/GenBank/DDBJ whole genome shotgun (WGS) entry which is preliminary data.</text>
</comment>
<sequence length="461" mass="46125">MVGSLAGLAGCGADEPRGPEGCPAEDEIRGVCAGVPRAAICDEETCTAGVACAVVARARSDAELQAAAAAAAPGTCIALAPGAYGAVALPGGVSVLGRSAGDVTVHEVVLDPGEGAVVRGLTTSMIRVGGAARAKIESVRVRGSADSGVIVDARSSVDVTTSTIEGAALYGLFAVDPFAVSLDRVVIAGSGGPGLWVASSADCAEPPAQPALDVKSSIVRGSHIVGVALFGARAAIAGLDILGTSPGKEFQTGRYGGGLSIASCSDADVKGLRVHDSKSYGVLVDGSKATIGGNGPDEDVEIHRNVIGLSVQNVPESFRLENAQLDENQGFGIGLSGESRGVIICRSSVMATGIKALPTVHAGVEDVGHGLSWTERSEATISDVSVGGSALASVLIDGEASGTLHHVTLSDGDEALGIVQQDFRTGAQPTIESGTPALRQAEDALYPVPAALDVLPRDVAR</sequence>
<dbReference type="EMBL" id="JEMB01003413">
    <property type="protein sequence ID" value="KYF72881.1"/>
    <property type="molecule type" value="Genomic_DNA"/>
</dbReference>
<dbReference type="SUPFAM" id="SSF51126">
    <property type="entry name" value="Pectin lyase-like"/>
    <property type="match status" value="1"/>
</dbReference>
<evidence type="ECO:0000313" key="1">
    <source>
        <dbReference type="EMBL" id="KYF72881.1"/>
    </source>
</evidence>
<protein>
    <recommendedName>
        <fullName evidence="3">Right handed beta helix domain-containing protein</fullName>
    </recommendedName>
</protein>
<evidence type="ECO:0000313" key="2">
    <source>
        <dbReference type="Proteomes" id="UP000075635"/>
    </source>
</evidence>
<dbReference type="InterPro" id="IPR011050">
    <property type="entry name" value="Pectin_lyase_fold/virulence"/>
</dbReference>
<gene>
    <name evidence="1" type="ORF">BE17_47955</name>
</gene>
<reference evidence="1 2" key="1">
    <citation type="submission" date="2014-02" db="EMBL/GenBank/DDBJ databases">
        <title>The small core and large imbalanced accessory genome model reveals a collaborative survival strategy of Sorangium cellulosum strains in nature.</title>
        <authorList>
            <person name="Han K."/>
            <person name="Peng R."/>
            <person name="Blom J."/>
            <person name="Li Y.-Z."/>
        </authorList>
    </citation>
    <scope>NUCLEOTIDE SEQUENCE [LARGE SCALE GENOMIC DNA]</scope>
    <source>
        <strain evidence="1 2">So0011-07</strain>
    </source>
</reference>
<dbReference type="Proteomes" id="UP000075635">
    <property type="component" value="Unassembled WGS sequence"/>
</dbReference>
<dbReference type="Gene3D" id="2.160.20.10">
    <property type="entry name" value="Single-stranded right-handed beta-helix, Pectin lyase-like"/>
    <property type="match status" value="1"/>
</dbReference>
<evidence type="ECO:0008006" key="3">
    <source>
        <dbReference type="Google" id="ProtNLM"/>
    </source>
</evidence>
<proteinExistence type="predicted"/>